<dbReference type="EMBL" id="CP047650">
    <property type="protein sequence ID" value="QHJ00116.1"/>
    <property type="molecule type" value="Genomic_DNA"/>
</dbReference>
<dbReference type="Gene3D" id="3.30.2000.20">
    <property type="match status" value="1"/>
</dbReference>
<dbReference type="Pfam" id="PF13554">
    <property type="entry name" value="Phage_tail_terminator_5"/>
    <property type="match status" value="1"/>
</dbReference>
<name>A0A857JBN8_9BURK</name>
<evidence type="ECO:0008006" key="3">
    <source>
        <dbReference type="Google" id="ProtNLM"/>
    </source>
</evidence>
<dbReference type="Proteomes" id="UP000464787">
    <property type="component" value="Chromosome"/>
</dbReference>
<reference evidence="1 2" key="1">
    <citation type="submission" date="2020-01" db="EMBL/GenBank/DDBJ databases">
        <title>Genome sequencing of strain KACC 21265.</title>
        <authorList>
            <person name="Heo J."/>
            <person name="Kim S.-J."/>
            <person name="Kim J.-S."/>
            <person name="Hong S.-B."/>
            <person name="Kwon S.-W."/>
        </authorList>
    </citation>
    <scope>NUCLEOTIDE SEQUENCE [LARGE SCALE GENOMIC DNA]</scope>
    <source>
        <strain evidence="1 2">KACC 21265</strain>
    </source>
</reference>
<keyword evidence="2" id="KW-1185">Reference proteome</keyword>
<organism evidence="1 2">
    <name type="scientific">Xylophilus rhododendri</name>
    <dbReference type="NCBI Taxonomy" id="2697032"/>
    <lineage>
        <taxon>Bacteria</taxon>
        <taxon>Pseudomonadati</taxon>
        <taxon>Pseudomonadota</taxon>
        <taxon>Betaproteobacteria</taxon>
        <taxon>Burkholderiales</taxon>
        <taxon>Xylophilus</taxon>
    </lineage>
</organism>
<evidence type="ECO:0000313" key="2">
    <source>
        <dbReference type="Proteomes" id="UP000464787"/>
    </source>
</evidence>
<dbReference type="RefSeq" id="WP_160553926.1">
    <property type="nucleotide sequence ID" value="NZ_CP047650.1"/>
</dbReference>
<dbReference type="AlphaFoldDB" id="A0A857JBN8"/>
<dbReference type="KEGG" id="xyk:GT347_20310"/>
<proteinExistence type="predicted"/>
<dbReference type="InterPro" id="IPR025395">
    <property type="entry name" value="Phage_tail_terminator-like"/>
</dbReference>
<gene>
    <name evidence="1" type="ORF">GT347_20310</name>
</gene>
<protein>
    <recommendedName>
        <fullName evidence="3">DUF3168 domain-containing protein</fullName>
    </recommendedName>
</protein>
<sequence>MSNAVIRAEFEARLAAWAATQVPPLAIAFQNQAFTPPAAVFGSPAPTYLRCFLIPAMTDSLTLAGNHRQYRGVFQVSIVLARDVESTAAEAFIPALDALFSVAVPAVRAGLRILVMKPMSAAAAISEDDRQVIPVSCRYQVDTV</sequence>
<evidence type="ECO:0000313" key="1">
    <source>
        <dbReference type="EMBL" id="QHJ00116.1"/>
    </source>
</evidence>
<accession>A0A857JBN8</accession>